<dbReference type="InterPro" id="IPR002156">
    <property type="entry name" value="RNaseH_domain"/>
</dbReference>
<accession>A0AAV2EMD1</accession>
<dbReference type="AlphaFoldDB" id="A0AAV2EMD1"/>
<dbReference type="GO" id="GO:0004523">
    <property type="term" value="F:RNA-DNA hybrid ribonuclease activity"/>
    <property type="evidence" value="ECO:0007669"/>
    <property type="project" value="InterPro"/>
</dbReference>
<reference evidence="2 3" key="1">
    <citation type="submission" date="2024-04" db="EMBL/GenBank/DDBJ databases">
        <authorList>
            <person name="Fracassetti M."/>
        </authorList>
    </citation>
    <scope>NUCLEOTIDE SEQUENCE [LARGE SCALE GENOMIC DNA]</scope>
</reference>
<dbReference type="GO" id="GO:0003676">
    <property type="term" value="F:nucleic acid binding"/>
    <property type="evidence" value="ECO:0007669"/>
    <property type="project" value="InterPro"/>
</dbReference>
<evidence type="ECO:0000313" key="3">
    <source>
        <dbReference type="Proteomes" id="UP001497516"/>
    </source>
</evidence>
<dbReference type="InterPro" id="IPR044730">
    <property type="entry name" value="RNase_H-like_dom_plant"/>
</dbReference>
<dbReference type="InterPro" id="IPR012337">
    <property type="entry name" value="RNaseH-like_sf"/>
</dbReference>
<gene>
    <name evidence="2" type="ORF">LTRI10_LOCUS28152</name>
</gene>
<dbReference type="InterPro" id="IPR036397">
    <property type="entry name" value="RNaseH_sf"/>
</dbReference>
<dbReference type="PANTHER" id="PTHR47723">
    <property type="entry name" value="OS05G0353850 PROTEIN"/>
    <property type="match status" value="1"/>
</dbReference>
<dbReference type="EMBL" id="OZ034818">
    <property type="protein sequence ID" value="CAL1387153.1"/>
    <property type="molecule type" value="Genomic_DNA"/>
</dbReference>
<dbReference type="SUPFAM" id="SSF53098">
    <property type="entry name" value="Ribonuclease H-like"/>
    <property type="match status" value="1"/>
</dbReference>
<protein>
    <recommendedName>
        <fullName evidence="1">RNase H type-1 domain-containing protein</fullName>
    </recommendedName>
</protein>
<dbReference type="Pfam" id="PF13456">
    <property type="entry name" value="RVT_3"/>
    <property type="match status" value="1"/>
</dbReference>
<sequence>MEGQRWKPPMMGSVKLSVDVACFEGQRTGWVVVARDATGQFLFGVVKRSQIQWNPKEAEALAVDVGLEMARRRGVGEMEIESDCQGIIQQLTGGGKGNGSRAGLCVNTGQSPDLGWSQVGFCGPRQE</sequence>
<evidence type="ECO:0000259" key="1">
    <source>
        <dbReference type="Pfam" id="PF13456"/>
    </source>
</evidence>
<dbReference type="Gene3D" id="3.30.420.10">
    <property type="entry name" value="Ribonuclease H-like superfamily/Ribonuclease H"/>
    <property type="match status" value="1"/>
</dbReference>
<organism evidence="2 3">
    <name type="scientific">Linum trigynum</name>
    <dbReference type="NCBI Taxonomy" id="586398"/>
    <lineage>
        <taxon>Eukaryota</taxon>
        <taxon>Viridiplantae</taxon>
        <taxon>Streptophyta</taxon>
        <taxon>Embryophyta</taxon>
        <taxon>Tracheophyta</taxon>
        <taxon>Spermatophyta</taxon>
        <taxon>Magnoliopsida</taxon>
        <taxon>eudicotyledons</taxon>
        <taxon>Gunneridae</taxon>
        <taxon>Pentapetalae</taxon>
        <taxon>rosids</taxon>
        <taxon>fabids</taxon>
        <taxon>Malpighiales</taxon>
        <taxon>Linaceae</taxon>
        <taxon>Linum</taxon>
    </lineage>
</organism>
<keyword evidence="3" id="KW-1185">Reference proteome</keyword>
<dbReference type="InterPro" id="IPR053151">
    <property type="entry name" value="RNase_H-like"/>
</dbReference>
<proteinExistence type="predicted"/>
<evidence type="ECO:0000313" key="2">
    <source>
        <dbReference type="EMBL" id="CAL1387153.1"/>
    </source>
</evidence>
<dbReference type="PANTHER" id="PTHR47723:SF21">
    <property type="entry name" value="POLYNUCLEOTIDYL TRANSFERASE, RIBONUCLEASE H-LIKE SUPERFAMILY PROTEIN"/>
    <property type="match status" value="1"/>
</dbReference>
<feature type="domain" description="RNase H type-1" evidence="1">
    <location>
        <begin position="19"/>
        <end position="107"/>
    </location>
</feature>
<dbReference type="Proteomes" id="UP001497516">
    <property type="component" value="Chromosome 5"/>
</dbReference>
<dbReference type="CDD" id="cd06222">
    <property type="entry name" value="RNase_H_like"/>
    <property type="match status" value="1"/>
</dbReference>
<name>A0AAV2EMD1_9ROSI</name>